<reference evidence="2" key="1">
    <citation type="submission" date="2016-10" db="EMBL/GenBank/DDBJ databases">
        <authorList>
            <person name="Varghese N."/>
            <person name="Submissions S."/>
        </authorList>
    </citation>
    <scope>NUCLEOTIDE SEQUENCE [LARGE SCALE GENOMIC DNA]</scope>
    <source>
        <strain evidence="2">DSM 21632</strain>
    </source>
</reference>
<dbReference type="Proteomes" id="UP000199163">
    <property type="component" value="Unassembled WGS sequence"/>
</dbReference>
<evidence type="ECO:0000313" key="2">
    <source>
        <dbReference type="Proteomes" id="UP000199163"/>
    </source>
</evidence>
<evidence type="ECO:0000313" key="1">
    <source>
        <dbReference type="EMBL" id="SDH41180.1"/>
    </source>
</evidence>
<organism evidence="1 2">
    <name type="scientific">Alteribacillus persepolensis</name>
    <dbReference type="NCBI Taxonomy" id="568899"/>
    <lineage>
        <taxon>Bacteria</taxon>
        <taxon>Bacillati</taxon>
        <taxon>Bacillota</taxon>
        <taxon>Bacilli</taxon>
        <taxon>Bacillales</taxon>
        <taxon>Bacillaceae</taxon>
        <taxon>Alteribacillus</taxon>
    </lineage>
</organism>
<sequence length="259" mass="30611">MAIVFQKESKSMIYDAFSVRQHTPEAYVKKFSPKEWFHPSSLATFMKTYGSYINAPAPDMIATFWANRYSRYIAFFHWAAAKGWSTDMTFDRMNVYLCERSDRREPAFEFQVDMHPDGYMTDRQTREERLAEFYQHHVAPLIHAFSQAAGIRTRELWGQVFHAVPYFLHLAKVTETKEVQGYLQDDWYYITQMAAPSVFKEKKPPFQFKVMEIPNPVEDKPLYTKPTCCLAYKASGNCCYRCPRMKPAERQKLYEEKKK</sequence>
<gene>
    <name evidence="1" type="ORF">SAMN05192534_10582</name>
</gene>
<dbReference type="AlphaFoldDB" id="A0A1G8C8G7"/>
<dbReference type="RefSeq" id="WP_091272170.1">
    <property type="nucleotide sequence ID" value="NZ_FNDK01000005.1"/>
</dbReference>
<name>A0A1G8C8G7_9BACI</name>
<dbReference type="STRING" id="568899.SAMN05192534_10582"/>
<dbReference type="OrthoDB" id="2819999at2"/>
<protein>
    <submittedName>
        <fullName evidence="1">Ferric iron reductase protein FhuF, involved in iron transport</fullName>
    </submittedName>
</protein>
<keyword evidence="2" id="KW-1185">Reference proteome</keyword>
<proteinExistence type="predicted"/>
<dbReference type="EMBL" id="FNDK01000005">
    <property type="protein sequence ID" value="SDH41180.1"/>
    <property type="molecule type" value="Genomic_DNA"/>
</dbReference>
<accession>A0A1G8C8G7</accession>